<name>A0A0F9LPK8_9ZZZZ</name>
<feature type="region of interest" description="Disordered" evidence="1">
    <location>
        <begin position="44"/>
        <end position="70"/>
    </location>
</feature>
<protein>
    <submittedName>
        <fullName evidence="2">Uncharacterized protein</fullName>
    </submittedName>
</protein>
<reference evidence="2" key="1">
    <citation type="journal article" date="2015" name="Nature">
        <title>Complex archaea that bridge the gap between prokaryotes and eukaryotes.</title>
        <authorList>
            <person name="Spang A."/>
            <person name="Saw J.H."/>
            <person name="Jorgensen S.L."/>
            <person name="Zaremba-Niedzwiedzka K."/>
            <person name="Martijn J."/>
            <person name="Lind A.E."/>
            <person name="van Eijk R."/>
            <person name="Schleper C."/>
            <person name="Guy L."/>
            <person name="Ettema T.J."/>
        </authorList>
    </citation>
    <scope>NUCLEOTIDE SEQUENCE</scope>
</reference>
<accession>A0A0F9LPK8</accession>
<proteinExistence type="predicted"/>
<dbReference type="AlphaFoldDB" id="A0A0F9LPK8"/>
<dbReference type="EMBL" id="LAZR01006029">
    <property type="protein sequence ID" value="KKM95268.1"/>
    <property type="molecule type" value="Genomic_DNA"/>
</dbReference>
<sequence>MDDDTVQTDSTSAGEESKEATPEAVVEPTMAETIQTSVAEAMQGMESRLKQSARDTARFEATKARPEEGVNTAVRQALENWDNTDGRTVKQVLDEADRDAQLKTYRDRDEVALRQQEQIDQGKLLYDNFLRSQKIDPNDPQLDWARDETDVPKAIERFNESVAKIVRTREKPAEVKKDSDADFVDTAQTTGTKSFSIPAKKEDFGPWLDKLPYSVYKEHKEEIEAAHNSGQMK</sequence>
<organism evidence="2">
    <name type="scientific">marine sediment metagenome</name>
    <dbReference type="NCBI Taxonomy" id="412755"/>
    <lineage>
        <taxon>unclassified sequences</taxon>
        <taxon>metagenomes</taxon>
        <taxon>ecological metagenomes</taxon>
    </lineage>
</organism>
<feature type="compositionally biased region" description="Basic and acidic residues" evidence="1">
    <location>
        <begin position="47"/>
        <end position="68"/>
    </location>
</feature>
<comment type="caution">
    <text evidence="2">The sequence shown here is derived from an EMBL/GenBank/DDBJ whole genome shotgun (WGS) entry which is preliminary data.</text>
</comment>
<evidence type="ECO:0000256" key="1">
    <source>
        <dbReference type="SAM" id="MobiDB-lite"/>
    </source>
</evidence>
<gene>
    <name evidence="2" type="ORF">LCGC14_1189940</name>
</gene>
<evidence type="ECO:0000313" key="2">
    <source>
        <dbReference type="EMBL" id="KKM95268.1"/>
    </source>
</evidence>
<feature type="region of interest" description="Disordered" evidence="1">
    <location>
        <begin position="1"/>
        <end position="30"/>
    </location>
</feature>